<evidence type="ECO:0000313" key="1">
    <source>
        <dbReference type="EMBL" id="SVD98130.1"/>
    </source>
</evidence>
<accession>A0A382ZS44</accession>
<sequence length="70" mass="8359">MIFFDWKKVQKLSGGKSENVVRILAIHTYNIRMPRNNKNISRFYNHNLSGDSYLLNPREIFKNKLQVTFN</sequence>
<proteinExistence type="predicted"/>
<dbReference type="AlphaFoldDB" id="A0A382ZS44"/>
<protein>
    <submittedName>
        <fullName evidence="1">Uncharacterized protein</fullName>
    </submittedName>
</protein>
<feature type="non-terminal residue" evidence="1">
    <location>
        <position position="70"/>
    </location>
</feature>
<reference evidence="1" key="1">
    <citation type="submission" date="2018-05" db="EMBL/GenBank/DDBJ databases">
        <authorList>
            <person name="Lanie J.A."/>
            <person name="Ng W.-L."/>
            <person name="Kazmierczak K.M."/>
            <person name="Andrzejewski T.M."/>
            <person name="Davidsen T.M."/>
            <person name="Wayne K.J."/>
            <person name="Tettelin H."/>
            <person name="Glass J.I."/>
            <person name="Rusch D."/>
            <person name="Podicherti R."/>
            <person name="Tsui H.-C.T."/>
            <person name="Winkler M.E."/>
        </authorList>
    </citation>
    <scope>NUCLEOTIDE SEQUENCE</scope>
</reference>
<organism evidence="1">
    <name type="scientific">marine metagenome</name>
    <dbReference type="NCBI Taxonomy" id="408172"/>
    <lineage>
        <taxon>unclassified sequences</taxon>
        <taxon>metagenomes</taxon>
        <taxon>ecological metagenomes</taxon>
    </lineage>
</organism>
<name>A0A382ZS44_9ZZZZ</name>
<dbReference type="EMBL" id="UINC01186082">
    <property type="protein sequence ID" value="SVD98130.1"/>
    <property type="molecule type" value="Genomic_DNA"/>
</dbReference>
<gene>
    <name evidence="1" type="ORF">METZ01_LOCUS450984</name>
</gene>